<feature type="domain" description="Aminoglycoside phosphotransferase" evidence="1">
    <location>
        <begin position="23"/>
        <end position="257"/>
    </location>
</feature>
<dbReference type="InterPro" id="IPR011009">
    <property type="entry name" value="Kinase-like_dom_sf"/>
</dbReference>
<dbReference type="GO" id="GO:0016740">
    <property type="term" value="F:transferase activity"/>
    <property type="evidence" value="ECO:0007669"/>
    <property type="project" value="UniProtKB-KW"/>
</dbReference>
<dbReference type="Proteomes" id="UP000321362">
    <property type="component" value="Chromosome"/>
</dbReference>
<dbReference type="RefSeq" id="WP_147059521.1">
    <property type="nucleotide sequence ID" value="NZ_CP042437.1"/>
</dbReference>
<dbReference type="InterPro" id="IPR002575">
    <property type="entry name" value="Aminoglycoside_PTrfase"/>
</dbReference>
<gene>
    <name evidence="2" type="ORF">FSB76_28410</name>
</gene>
<keyword evidence="3" id="KW-1185">Reference proteome</keyword>
<evidence type="ECO:0000313" key="2">
    <source>
        <dbReference type="EMBL" id="QEC79686.1"/>
    </source>
</evidence>
<sequence length="375" mass="42386">MTNKIYEIVSMFSVEGDIAAVVKYGSGHINDTFHVMNKDAALPGYLLQRINHHVFENVPTLMENIQRVTSHLKKKLAQIPGSNPDKEVLTMVWTKDGKSFFCDAEGNYWRMYCFLKDTKSYDLVLTEQQAYEGGKTFGKFQLLLADLDAGLICETIPGFHDISMRLDSLNKAVLADPENRVKDVLPELTFVVERAGRMVTILNLGKEGKLPQRIIHNDTKFNNILLDANDCGQCVIDLDTVMPGYVAYDFGDAIRTIINIAPEDEGDLTKIGLSIPLFKAYTEGYFKSAGSFLTDMEVQSLAMGVLLIPYMQGVRFLTDYIAGDVYYKTRFAQHNLQRTRAQFQLLRKLEEEYDVLDQIIKNAAKLCTQLSSEIK</sequence>
<dbReference type="PANTHER" id="PTHR21064:SF5">
    <property type="entry name" value="SLR1880 PROTEIN"/>
    <property type="match status" value="1"/>
</dbReference>
<dbReference type="AlphaFoldDB" id="A0A5B8W9M6"/>
<dbReference type="EMBL" id="CP042437">
    <property type="protein sequence ID" value="QEC79686.1"/>
    <property type="molecule type" value="Genomic_DNA"/>
</dbReference>
<organism evidence="2 3">
    <name type="scientific">Mucilaginibacter ginsenosidivorax</name>
    <dbReference type="NCBI Taxonomy" id="862126"/>
    <lineage>
        <taxon>Bacteria</taxon>
        <taxon>Pseudomonadati</taxon>
        <taxon>Bacteroidota</taxon>
        <taxon>Sphingobacteriia</taxon>
        <taxon>Sphingobacteriales</taxon>
        <taxon>Sphingobacteriaceae</taxon>
        <taxon>Mucilaginibacter</taxon>
    </lineage>
</organism>
<evidence type="ECO:0000313" key="3">
    <source>
        <dbReference type="Proteomes" id="UP000321362"/>
    </source>
</evidence>
<dbReference type="OrthoDB" id="526037at2"/>
<dbReference type="Pfam" id="PF01636">
    <property type="entry name" value="APH"/>
    <property type="match status" value="1"/>
</dbReference>
<dbReference type="Gene3D" id="3.90.1200.10">
    <property type="match status" value="1"/>
</dbReference>
<evidence type="ECO:0000259" key="1">
    <source>
        <dbReference type="Pfam" id="PF01636"/>
    </source>
</evidence>
<dbReference type="SUPFAM" id="SSF56112">
    <property type="entry name" value="Protein kinase-like (PK-like)"/>
    <property type="match status" value="1"/>
</dbReference>
<name>A0A5B8W9M6_9SPHI</name>
<dbReference type="InterPro" id="IPR050249">
    <property type="entry name" value="Pseudomonas-type_ThrB"/>
</dbReference>
<keyword evidence="2" id="KW-0808">Transferase</keyword>
<reference evidence="2 3" key="1">
    <citation type="journal article" date="2013" name="J. Microbiol.">
        <title>Mucilaginibacter ginsenosidivorax sp. nov., with ginsenoside converting activity isolated from sediment.</title>
        <authorList>
            <person name="Kim J.K."/>
            <person name="Choi T.E."/>
            <person name="Liu Q.M."/>
            <person name="Park H.Y."/>
            <person name="Yi T.H."/>
            <person name="Yoon M.H."/>
            <person name="Kim S.C."/>
            <person name="Im W.T."/>
        </authorList>
    </citation>
    <scope>NUCLEOTIDE SEQUENCE [LARGE SCALE GENOMIC DNA]</scope>
    <source>
        <strain evidence="2 3">KHI28</strain>
    </source>
</reference>
<dbReference type="PANTHER" id="PTHR21064">
    <property type="entry name" value="AMINOGLYCOSIDE PHOSPHOTRANSFERASE DOMAIN-CONTAINING PROTEIN-RELATED"/>
    <property type="match status" value="1"/>
</dbReference>
<protein>
    <submittedName>
        <fullName evidence="2">Aminoglycoside phosphotransferase family protein</fullName>
    </submittedName>
</protein>
<proteinExistence type="predicted"/>
<dbReference type="KEGG" id="mgk:FSB76_28410"/>
<accession>A0A5B8W9M6</accession>